<dbReference type="GO" id="GO:1904262">
    <property type="term" value="P:negative regulation of TORC1 signaling"/>
    <property type="evidence" value="ECO:0007669"/>
    <property type="project" value="TreeGrafter"/>
</dbReference>
<dbReference type="PANTHER" id="PTHR15435">
    <property type="entry name" value="KICSTOR COMPLEX PROTEIN KAPTIN"/>
    <property type="match status" value="1"/>
</dbReference>
<dbReference type="GO" id="GO:0007015">
    <property type="term" value="P:actin filament organization"/>
    <property type="evidence" value="ECO:0007669"/>
    <property type="project" value="InterPro"/>
</dbReference>
<evidence type="ECO:0000313" key="1">
    <source>
        <dbReference type="EnsemblMetazoa" id="CJA13144.1"/>
    </source>
</evidence>
<name>A0A8R1I239_CAEJA</name>
<organism evidence="1 2">
    <name type="scientific">Caenorhabditis japonica</name>
    <dbReference type="NCBI Taxonomy" id="281687"/>
    <lineage>
        <taxon>Eukaryota</taxon>
        <taxon>Metazoa</taxon>
        <taxon>Ecdysozoa</taxon>
        <taxon>Nematoda</taxon>
        <taxon>Chromadorea</taxon>
        <taxon>Rhabditida</taxon>
        <taxon>Rhabditina</taxon>
        <taxon>Rhabditomorpha</taxon>
        <taxon>Rhabditoidea</taxon>
        <taxon>Rhabditidae</taxon>
        <taxon>Peloderinae</taxon>
        <taxon>Caenorhabditis</taxon>
    </lineage>
</organism>
<dbReference type="AlphaFoldDB" id="A0A8R1I239"/>
<dbReference type="PANTHER" id="PTHR15435:SF2">
    <property type="entry name" value="KICSTOR COMPLEX PROTEIN KAPTIN"/>
    <property type="match status" value="1"/>
</dbReference>
<dbReference type="Proteomes" id="UP000005237">
    <property type="component" value="Unassembled WGS sequence"/>
</dbReference>
<dbReference type="InterPro" id="IPR029982">
    <property type="entry name" value="Kptn"/>
</dbReference>
<accession>A0A8R1I239</accession>
<dbReference type="EnsemblMetazoa" id="CJA13144.1">
    <property type="protein sequence ID" value="CJA13144.1"/>
    <property type="gene ID" value="WBGene00132348"/>
</dbReference>
<keyword evidence="2" id="KW-1185">Reference proteome</keyword>
<reference evidence="2" key="1">
    <citation type="submission" date="2010-08" db="EMBL/GenBank/DDBJ databases">
        <authorList>
            <consortium name="Caenorhabditis japonica Sequencing Consortium"/>
            <person name="Wilson R.K."/>
        </authorList>
    </citation>
    <scope>NUCLEOTIDE SEQUENCE [LARGE SCALE GENOMIC DNA]</scope>
    <source>
        <strain evidence="2">DF5081</strain>
    </source>
</reference>
<dbReference type="GO" id="GO:0015629">
    <property type="term" value="C:actin cytoskeleton"/>
    <property type="evidence" value="ECO:0007669"/>
    <property type="project" value="InterPro"/>
</dbReference>
<evidence type="ECO:0000313" key="2">
    <source>
        <dbReference type="Proteomes" id="UP000005237"/>
    </source>
</evidence>
<proteinExistence type="predicted"/>
<dbReference type="GO" id="GO:0051015">
    <property type="term" value="F:actin filament binding"/>
    <property type="evidence" value="ECO:0007669"/>
    <property type="project" value="TreeGrafter"/>
</dbReference>
<protein>
    <submittedName>
        <fullName evidence="1">Uncharacterized protein</fullName>
    </submittedName>
</protein>
<sequence length="215" mass="24189">MNCWEQPGYARRNQITVVLSFDGMIAMTMDKKCKKSKWKLVNLVKLLPIEPENRGSVYELGCCDLSLEQSGDCLAILAVFWIEVAANNTPAKCFGSIFRITKQLNVVFFKIIPSPSMVACCRLTDRKKFTGDQHCLLVFSKEAQVTAYRVEPTFIEQIEDVFDWFPSLALTNLPGGTLRTSCKICETYRYSAVGLDTGYLIVSVCTIEGNVILDR</sequence>
<dbReference type="GO" id="GO:0034198">
    <property type="term" value="P:cellular response to amino acid starvation"/>
    <property type="evidence" value="ECO:0007669"/>
    <property type="project" value="TreeGrafter"/>
</dbReference>
<dbReference type="GO" id="GO:0030027">
    <property type="term" value="C:lamellipodium"/>
    <property type="evidence" value="ECO:0007669"/>
    <property type="project" value="TreeGrafter"/>
</dbReference>
<reference evidence="1" key="2">
    <citation type="submission" date="2022-06" db="UniProtKB">
        <authorList>
            <consortium name="EnsemblMetazoa"/>
        </authorList>
    </citation>
    <scope>IDENTIFICATION</scope>
    <source>
        <strain evidence="1">DF5081</strain>
    </source>
</reference>